<evidence type="ECO:0000259" key="6">
    <source>
        <dbReference type="Pfam" id="PF12783"/>
    </source>
</evidence>
<evidence type="ECO:0000256" key="4">
    <source>
        <dbReference type="SAM" id="Coils"/>
    </source>
</evidence>
<keyword evidence="10" id="KW-1185">Reference proteome</keyword>
<evidence type="ECO:0000259" key="7">
    <source>
        <dbReference type="Pfam" id="PF16206"/>
    </source>
</evidence>
<feature type="domain" description="Mon2/Sec7/BIG1-like HUS" evidence="6">
    <location>
        <begin position="200"/>
        <end position="354"/>
    </location>
</feature>
<gene>
    <name evidence="9" type="primary">MON2</name>
    <name evidence="9" type="ORF">N0V83_006901</name>
</gene>
<dbReference type="Pfam" id="PF16213">
    <property type="entry name" value="DCB"/>
    <property type="match status" value="1"/>
</dbReference>
<feature type="domain" description="Mon2/Sec7/BIG1-like dimerisation and cyclophilin-binding" evidence="8">
    <location>
        <begin position="4"/>
        <end position="175"/>
    </location>
</feature>
<organism evidence="9 10">
    <name type="scientific">Neocucurbitaria cava</name>
    <dbReference type="NCBI Taxonomy" id="798079"/>
    <lineage>
        <taxon>Eukaryota</taxon>
        <taxon>Fungi</taxon>
        <taxon>Dikarya</taxon>
        <taxon>Ascomycota</taxon>
        <taxon>Pezizomycotina</taxon>
        <taxon>Dothideomycetes</taxon>
        <taxon>Pleosporomycetidae</taxon>
        <taxon>Pleosporales</taxon>
        <taxon>Pleosporineae</taxon>
        <taxon>Cucurbitariaceae</taxon>
        <taxon>Neocucurbitaria</taxon>
    </lineage>
</organism>
<dbReference type="InterPro" id="IPR032691">
    <property type="entry name" value="Mon2/Sec7/BIG1-like_HUS"/>
</dbReference>
<comment type="similarity">
    <text evidence="1">Belongs to the MON2 family.</text>
</comment>
<dbReference type="InterPro" id="IPR032817">
    <property type="entry name" value="Mon2_C"/>
</dbReference>
<sequence>MTAQILAAELGNLIQDSKRKNSELRNAAEQALQDLKSLANTSEAQLSADISRRPHFISPFLVACGTHNAKLASTGVSCLQRLSVSRALPKERLTEVLEALKESVTSSHDIQLKILQALPSLLQNYATETRGETLSIVLQICSGLQNAKNFAVSNTAAATLQQLVITVFDRVASEDERALEIPTATTVKGDDGPIPVRPAANDAYKLLNDLVLLVMGEKPTYMRFTSLPPSATLELIEAILSNHDQIMTTHPEQIYILRTLLMPLIIRSLSDRLSFPVTVRVIRILNLVIRNHLEILPSECEIALGLLNHMLDPEASQLWKRALCLEVFRGIYADSRLLLAIYTNFDAVEGKKSIFGDNLAAFVRLAVEKPSLIGLGQQSTVPTTLEDGNGGDSTQVVAEAGALAGVIGGPVADSSSNAKPFGVSTQWSTLKTPCIEHLDKLDPPMLPDTYVYSLVLTCITNISESLAKFVLPLTVHHESKSRKKGKTEDTAEPDIESASPQGANTRRLSRTLSFRKKTIPVNPLDLTEHSAYGYIRTSSTLVSECWPAVLATCSTFLNAALDTNFYRALVRSIQKFTQVAGLLRLATPRDAFLTTLSKAAVPSNLLLAGMSSPKSASAEKSGMFSNPKGLLSVDSLVSQASSMSGEQNRRPSHEVRVPALSARNLLCLRALLNLAIALGPTLQSAWSIIFETLQVADLVMAFSSHSNSRMLGASGHRAEPENSADKVEAETSAVQAAARRLFESTVDFPNESFSEVLQALCSLLDTPSPSQSGQRTPTTSGRPQILHQRRLGSVSGISLNTETNSRDSAFALNKIGELAALNEVRLSQYEPAESGWDIFITEVVRFCADDRNTTSTRLLAADILSRTIREIAAFSMSDDQREGIQARILSALQTQISSLHRDPANENNFTDTSIRVQQIALEALKGVIEQCGDSLVAGWGSVLDSLMSVFVLEELPESIDHKEQHAGESLGHREPYTVEVISRSLARTAFATVNLICSDFLSAVPEACLSTLIDLLHRFCCQQEDLNMSLTAITFFWNVSDFLQSRSDLLVLPQLLGNIRRQEEVRHTVASRAREGLIPALWLQVLLDLSSITTDERTEVRNSAIQTIQRIFENYAEQLSSDVWLLCLRIVLFGMVEANLNVQRSIRKSPTIGYDVKEWNDTTNTILQTVGVLTTTYMDKLDAAQFSDAWIELLGYLQQYFDCVSHALAASVFITISGVLSHLDKAHTLNTPPLVKTAAVWKSYFNSRDAWQDKQEGNQDAFVAYADAFKAIYQLSSDSITTDLPAMLANLEAAVIISDVVAYSSDVDNMTTLQSRVMECLSMVKTDTAELPSYLIQLLSRLTLLPYTSLVDDPEKRGPTFVALSKAAMTLLRDVMIRHIHQEEIYTSGAFLFALSSLAKPMKEKYKWEREGKPPALWQKATTTAIAVLRPGLSQINTHVVTAAAAKDIWTVLVDITHFITRAQLSSTDNYPPNLEQDQTFDIESFISVRSLITTSLGSNTLPDTLRRTYTRNLFSTSLLHTPLPGEVPDLTSAPLEELYRIRLGQTAELEPTLRTEMSYACLSELFNLVSTHDGSPERIKLARAAAPYLILRAALPLKTYVADHRLRGCMPAPASQRRELLLVLSELGKLKSEPEAIPDAPGVSSEHRKHLHRLYPLLIKASRVAKQDPKVLEQLVKLLDLVGDEFGLEDD</sequence>
<dbReference type="Pfam" id="PF16206">
    <property type="entry name" value="Mon2_C"/>
    <property type="match status" value="1"/>
</dbReference>
<name>A0A9W9CKN1_9PLEO</name>
<protein>
    <submittedName>
        <fullName evidence="9">Endocytosis and vacuole integrity protein</fullName>
    </submittedName>
</protein>
<comment type="caution">
    <text evidence="9">The sequence shown here is derived from an EMBL/GenBank/DDBJ whole genome shotgun (WGS) entry which is preliminary data.</text>
</comment>
<dbReference type="SUPFAM" id="SSF48371">
    <property type="entry name" value="ARM repeat"/>
    <property type="match status" value="1"/>
</dbReference>
<evidence type="ECO:0000313" key="9">
    <source>
        <dbReference type="EMBL" id="KAJ4367320.1"/>
    </source>
</evidence>
<accession>A0A9W9CKN1</accession>
<keyword evidence="2" id="KW-0813">Transport</keyword>
<dbReference type="EMBL" id="JAPEUY010000012">
    <property type="protein sequence ID" value="KAJ4367320.1"/>
    <property type="molecule type" value="Genomic_DNA"/>
</dbReference>
<dbReference type="InterPro" id="IPR016024">
    <property type="entry name" value="ARM-type_fold"/>
</dbReference>
<evidence type="ECO:0000256" key="3">
    <source>
        <dbReference type="ARBA" id="ARBA00022927"/>
    </source>
</evidence>
<keyword evidence="4" id="KW-0175">Coiled coil</keyword>
<dbReference type="GO" id="GO:0005794">
    <property type="term" value="C:Golgi apparatus"/>
    <property type="evidence" value="ECO:0007669"/>
    <property type="project" value="UniProtKB-ARBA"/>
</dbReference>
<dbReference type="PANTHER" id="PTHR10663">
    <property type="entry name" value="GUANYL-NUCLEOTIDE EXCHANGE FACTOR"/>
    <property type="match status" value="1"/>
</dbReference>
<dbReference type="GO" id="GO:0015031">
    <property type="term" value="P:protein transport"/>
    <property type="evidence" value="ECO:0007669"/>
    <property type="project" value="UniProtKB-KW"/>
</dbReference>
<evidence type="ECO:0000259" key="8">
    <source>
        <dbReference type="Pfam" id="PF16213"/>
    </source>
</evidence>
<evidence type="ECO:0000256" key="1">
    <source>
        <dbReference type="ARBA" id="ARBA00008144"/>
    </source>
</evidence>
<evidence type="ECO:0000256" key="2">
    <source>
        <dbReference type="ARBA" id="ARBA00022448"/>
    </source>
</evidence>
<dbReference type="OrthoDB" id="294853at2759"/>
<dbReference type="Pfam" id="PF12783">
    <property type="entry name" value="Sec7-like_HUS"/>
    <property type="match status" value="1"/>
</dbReference>
<reference evidence="9" key="1">
    <citation type="submission" date="2022-10" db="EMBL/GenBank/DDBJ databases">
        <title>Tapping the CABI collections for fungal endophytes: first genome assemblies for Collariella, Neodidymelliopsis, Ascochyta clinopodiicola, Didymella pomorum, Didymosphaeria variabile, Neocosmospora piperis and Neocucurbitaria cava.</title>
        <authorList>
            <person name="Hill R."/>
        </authorList>
    </citation>
    <scope>NUCLEOTIDE SEQUENCE</scope>
    <source>
        <strain evidence="9">IMI 356814</strain>
    </source>
</reference>
<dbReference type="Proteomes" id="UP001140560">
    <property type="component" value="Unassembled WGS sequence"/>
</dbReference>
<keyword evidence="3" id="KW-0653">Protein transport</keyword>
<feature type="coiled-coil region" evidence="4">
    <location>
        <begin position="7"/>
        <end position="45"/>
    </location>
</feature>
<evidence type="ECO:0000256" key="5">
    <source>
        <dbReference type="SAM" id="MobiDB-lite"/>
    </source>
</evidence>
<feature type="domain" description="Mon2 C-terminal" evidence="7">
    <location>
        <begin position="999"/>
        <end position="1138"/>
    </location>
</feature>
<dbReference type="PANTHER" id="PTHR10663:SF333">
    <property type="entry name" value="PROTEIN MON2 HOMOLOG"/>
    <property type="match status" value="1"/>
</dbReference>
<feature type="region of interest" description="Disordered" evidence="5">
    <location>
        <begin position="480"/>
        <end position="507"/>
    </location>
</feature>
<dbReference type="InterPro" id="IPR032629">
    <property type="entry name" value="DCB_dom"/>
</dbReference>
<proteinExistence type="inferred from homology"/>
<evidence type="ECO:0000313" key="10">
    <source>
        <dbReference type="Proteomes" id="UP001140560"/>
    </source>
</evidence>